<dbReference type="RefSeq" id="WP_062147945.1">
    <property type="nucleotide sequence ID" value="NZ_CP012373.2"/>
</dbReference>
<dbReference type="AlphaFoldDB" id="A0A2N9YC35"/>
<sequence>MRLNDLEIEVIQKDIKNVHLSVYPPNGRVKVAAPETMSLEIIRAFVISKLAWIKKQQQKFRAQERESPREYLERESHYFWGKRYLLKVVEQNAVPMVRLNHSAIVLQVKPNTDASKRGRILEDWYRAQLKAALLPLFQDWEAKIGVTATRVIVQKMKTQWGSCTPASGIIRINLELVKKPRDCLEYIIVHELVHLLEPSHNRRFSALMNHYLPKWKSLREELNRLPVRHEIWDY</sequence>
<name>A0A2N9YC35_9GAMM</name>
<reference evidence="3" key="1">
    <citation type="submission" date="2016-12" db="EMBL/GenBank/DDBJ databases">
        <title>Complete Genome Sequence of Beggiatoa leptomitiformis D-401.</title>
        <authorList>
            <person name="Fomenkov A."/>
            <person name="Vincze T."/>
            <person name="Grabovich M."/>
            <person name="Anton B.P."/>
            <person name="Dubinina G."/>
            <person name="Orlova M."/>
            <person name="Belousova E."/>
            <person name="Roberts R.J."/>
        </authorList>
    </citation>
    <scope>NUCLEOTIDE SEQUENCE [LARGE SCALE GENOMIC DNA]</scope>
    <source>
        <strain evidence="3">D-401</strain>
    </source>
</reference>
<dbReference type="STRING" id="288004.AL038_01445"/>
<evidence type="ECO:0000259" key="1">
    <source>
        <dbReference type="Pfam" id="PF01863"/>
    </source>
</evidence>
<gene>
    <name evidence="2" type="ORF">BLE401_04575</name>
</gene>
<dbReference type="Proteomes" id="UP000234271">
    <property type="component" value="Chromosome"/>
</dbReference>
<evidence type="ECO:0000313" key="2">
    <source>
        <dbReference type="EMBL" id="AUI68047.1"/>
    </source>
</evidence>
<dbReference type="Pfam" id="PF01863">
    <property type="entry name" value="YgjP-like"/>
    <property type="match status" value="1"/>
</dbReference>
<dbReference type="OrthoDB" id="9811177at2"/>
<dbReference type="PANTHER" id="PTHR30399:SF1">
    <property type="entry name" value="UTP PYROPHOSPHATASE"/>
    <property type="match status" value="1"/>
</dbReference>
<organism evidence="2 3">
    <name type="scientific">Beggiatoa leptomitoformis</name>
    <dbReference type="NCBI Taxonomy" id="288004"/>
    <lineage>
        <taxon>Bacteria</taxon>
        <taxon>Pseudomonadati</taxon>
        <taxon>Pseudomonadota</taxon>
        <taxon>Gammaproteobacteria</taxon>
        <taxon>Thiotrichales</taxon>
        <taxon>Thiotrichaceae</taxon>
        <taxon>Beggiatoa</taxon>
    </lineage>
</organism>
<dbReference type="KEGG" id="blep:AL038_01445"/>
<evidence type="ECO:0000313" key="3">
    <source>
        <dbReference type="Proteomes" id="UP000234271"/>
    </source>
</evidence>
<dbReference type="Gene3D" id="3.30.2010.10">
    <property type="entry name" value="Metalloproteases ('zincins'), catalytic domain"/>
    <property type="match status" value="1"/>
</dbReference>
<accession>A0A2N9YC35</accession>
<dbReference type="InterPro" id="IPR053136">
    <property type="entry name" value="UTP_pyrophosphatase-like"/>
</dbReference>
<dbReference type="CDD" id="cd07344">
    <property type="entry name" value="M48_yhfN_like"/>
    <property type="match status" value="1"/>
</dbReference>
<protein>
    <submittedName>
        <fullName evidence="2">DUF45 domain-containing protein</fullName>
    </submittedName>
</protein>
<dbReference type="InterPro" id="IPR002725">
    <property type="entry name" value="YgjP-like_metallopeptidase"/>
</dbReference>
<dbReference type="PANTHER" id="PTHR30399">
    <property type="entry name" value="UNCHARACTERIZED PROTEIN YGJP"/>
    <property type="match status" value="1"/>
</dbReference>
<keyword evidence="3" id="KW-1185">Reference proteome</keyword>
<dbReference type="EMBL" id="CP018889">
    <property type="protein sequence ID" value="AUI68047.1"/>
    <property type="molecule type" value="Genomic_DNA"/>
</dbReference>
<proteinExistence type="predicted"/>
<feature type="domain" description="YgjP-like metallopeptidase" evidence="1">
    <location>
        <begin position="20"/>
        <end position="224"/>
    </location>
</feature>